<dbReference type="InterPro" id="IPR048540">
    <property type="entry name" value="Rrn7_cyclin_N"/>
</dbReference>
<dbReference type="InterPro" id="IPR033599">
    <property type="entry name" value="TAF1B/Rrn7"/>
</dbReference>
<dbReference type="Pfam" id="PF11781">
    <property type="entry name" value="Zn_ribbon_RRN7"/>
    <property type="match status" value="1"/>
</dbReference>
<dbReference type="InterPro" id="IPR048538">
    <property type="entry name" value="Rrn7_cyclin_C"/>
</dbReference>
<keyword evidence="9" id="KW-0539">Nucleus</keyword>
<dbReference type="PANTHER" id="PTHR31576">
    <property type="entry name" value="TATA BOX-BINDING PROTEIN-ASSOCIATED FACTOR RNA POLYMERASE I SUBUNIT B"/>
    <property type="match status" value="1"/>
</dbReference>
<keyword evidence="15" id="KW-1185">Reference proteome</keyword>
<evidence type="ECO:0000313" key="15">
    <source>
        <dbReference type="Proteomes" id="UP000799777"/>
    </source>
</evidence>
<comment type="subcellular location">
    <subcellularLocation>
        <location evidence="1">Nucleus</location>
        <location evidence="1">Nucleolus</location>
    </subcellularLocation>
</comment>
<evidence type="ECO:0000256" key="3">
    <source>
        <dbReference type="ARBA" id="ARBA00022723"/>
    </source>
</evidence>
<evidence type="ECO:0000256" key="4">
    <source>
        <dbReference type="ARBA" id="ARBA00022771"/>
    </source>
</evidence>
<dbReference type="InterPro" id="IPR021752">
    <property type="entry name" value="TF_Rrn7_Zf"/>
</dbReference>
<dbReference type="Proteomes" id="UP000799777">
    <property type="component" value="Unassembled WGS sequence"/>
</dbReference>
<keyword evidence="6" id="KW-0805">Transcription regulation</keyword>
<keyword evidence="7" id="KW-0238">DNA-binding</keyword>
<feature type="domain" description="Rrn7/TAF1B C-terminal cyclin" evidence="13">
    <location>
        <begin position="238"/>
        <end position="405"/>
    </location>
</feature>
<dbReference type="Pfam" id="PF20644">
    <property type="entry name" value="Rrn7_cyclin_N"/>
    <property type="match status" value="1"/>
</dbReference>
<evidence type="ECO:0000259" key="12">
    <source>
        <dbReference type="Pfam" id="PF20644"/>
    </source>
</evidence>
<dbReference type="GO" id="GO:0008270">
    <property type="term" value="F:zinc ion binding"/>
    <property type="evidence" value="ECO:0007669"/>
    <property type="project" value="UniProtKB-KW"/>
</dbReference>
<protein>
    <recommendedName>
        <fullName evidence="16">RRN7-type domain-containing protein</fullName>
    </recommendedName>
</protein>
<accession>A0A9P4LQI6</accession>
<dbReference type="EMBL" id="ML978162">
    <property type="protein sequence ID" value="KAF2034293.1"/>
    <property type="molecule type" value="Genomic_DNA"/>
</dbReference>
<feature type="compositionally biased region" description="Polar residues" evidence="10">
    <location>
        <begin position="134"/>
        <end position="144"/>
    </location>
</feature>
<feature type="domain" description="RRN7-type" evidence="11">
    <location>
        <begin position="6"/>
        <end position="35"/>
    </location>
</feature>
<evidence type="ECO:0000313" key="14">
    <source>
        <dbReference type="EMBL" id="KAF2034293.1"/>
    </source>
</evidence>
<proteinExistence type="inferred from homology"/>
<evidence type="ECO:0000259" key="11">
    <source>
        <dbReference type="Pfam" id="PF11781"/>
    </source>
</evidence>
<sequence length="538" mass="62078">MEPRRTKGPICGVENCRSRSYEEAEDGFLYCQNGHRQGGLLRGEDDEDNYTQAARQISRKQKDGDDTKKIARHYVGRRAFDLYLKCLQLILRHQIRFLVQNKGLPSELETIIFDLWALRIAQLAERIATDNQDSDSQSQIFSTLETDESETDNERGAISTPKGRDKKLQGMPNLYDCLALCYLGISTLRFPLTPGDIYAWTTDGDMAFRGAIKLLPFAMKDRLPASYHVVLDPQTLMRHQRFYTTLTNLQISFEKEHGIVWPPLNLPLLLYRYLSELALPLELYDATLRLADLLGFDFAVHHDGRQRLGIRHLPEAQLIGSLIVCVKLFYPFDKHRRAPRSPSEPSATVVDWKKWCDQMKAARMELRAGTPGFTTEKLTELQESDIFEMRPDQLDQYLDFYAKTFLDEAEVQRAKDSDDFRNALYGMFPIEGKNKHPPIKLSEEILHEKRLQMVKAVHSAMLTWSVVGDDQDVLRPGQMYPVWKHAQVLPKRAAIFYEEAARLSGLSMDMLVMAVFFTEARVERWRRKQSEGSRTKYA</sequence>
<dbReference type="GO" id="GO:0001164">
    <property type="term" value="F:RNA polymerase I core promoter sequence-specific DNA binding"/>
    <property type="evidence" value="ECO:0007669"/>
    <property type="project" value="InterPro"/>
</dbReference>
<organism evidence="14 15">
    <name type="scientific">Setomelanomma holmii</name>
    <dbReference type="NCBI Taxonomy" id="210430"/>
    <lineage>
        <taxon>Eukaryota</taxon>
        <taxon>Fungi</taxon>
        <taxon>Dikarya</taxon>
        <taxon>Ascomycota</taxon>
        <taxon>Pezizomycotina</taxon>
        <taxon>Dothideomycetes</taxon>
        <taxon>Pleosporomycetidae</taxon>
        <taxon>Pleosporales</taxon>
        <taxon>Pleosporineae</taxon>
        <taxon>Phaeosphaeriaceae</taxon>
        <taxon>Setomelanomma</taxon>
    </lineage>
</organism>
<evidence type="ECO:0000256" key="2">
    <source>
        <dbReference type="ARBA" id="ARBA00006899"/>
    </source>
</evidence>
<reference evidence="14" key="1">
    <citation type="journal article" date="2020" name="Stud. Mycol.">
        <title>101 Dothideomycetes genomes: a test case for predicting lifestyles and emergence of pathogens.</title>
        <authorList>
            <person name="Haridas S."/>
            <person name="Albert R."/>
            <person name="Binder M."/>
            <person name="Bloem J."/>
            <person name="Labutti K."/>
            <person name="Salamov A."/>
            <person name="Andreopoulos B."/>
            <person name="Baker S."/>
            <person name="Barry K."/>
            <person name="Bills G."/>
            <person name="Bluhm B."/>
            <person name="Cannon C."/>
            <person name="Castanera R."/>
            <person name="Culley D."/>
            <person name="Daum C."/>
            <person name="Ezra D."/>
            <person name="Gonzalez J."/>
            <person name="Henrissat B."/>
            <person name="Kuo A."/>
            <person name="Liang C."/>
            <person name="Lipzen A."/>
            <person name="Lutzoni F."/>
            <person name="Magnuson J."/>
            <person name="Mondo S."/>
            <person name="Nolan M."/>
            <person name="Ohm R."/>
            <person name="Pangilinan J."/>
            <person name="Park H.-J."/>
            <person name="Ramirez L."/>
            <person name="Alfaro M."/>
            <person name="Sun H."/>
            <person name="Tritt A."/>
            <person name="Yoshinaga Y."/>
            <person name="Zwiers L.-H."/>
            <person name="Turgeon B."/>
            <person name="Goodwin S."/>
            <person name="Spatafora J."/>
            <person name="Crous P."/>
            <person name="Grigoriev I."/>
        </authorList>
    </citation>
    <scope>NUCLEOTIDE SEQUENCE</scope>
    <source>
        <strain evidence="14">CBS 110217</strain>
    </source>
</reference>
<evidence type="ECO:0000256" key="9">
    <source>
        <dbReference type="ARBA" id="ARBA00023242"/>
    </source>
</evidence>
<comment type="caution">
    <text evidence="14">The sequence shown here is derived from an EMBL/GenBank/DDBJ whole genome shotgun (WGS) entry which is preliminary data.</text>
</comment>
<keyword evidence="8" id="KW-0804">Transcription</keyword>
<comment type="similarity">
    <text evidence="2">Belongs to the RRN7/TAF1B family.</text>
</comment>
<feature type="region of interest" description="Disordered" evidence="10">
    <location>
        <begin position="134"/>
        <end position="165"/>
    </location>
</feature>
<gene>
    <name evidence="14" type="ORF">EK21DRAFT_108330</name>
</gene>
<keyword evidence="3" id="KW-0479">Metal-binding</keyword>
<dbReference type="GO" id="GO:0070860">
    <property type="term" value="C:RNA polymerase I core factor complex"/>
    <property type="evidence" value="ECO:0007669"/>
    <property type="project" value="InterPro"/>
</dbReference>
<evidence type="ECO:0000256" key="10">
    <source>
        <dbReference type="SAM" id="MobiDB-lite"/>
    </source>
</evidence>
<keyword evidence="5" id="KW-0862">Zinc</keyword>
<dbReference type="PANTHER" id="PTHR31576:SF2">
    <property type="entry name" value="TATA BOX-BINDING PROTEIN-ASSOCIATED FACTOR RNA POLYMERASE I SUBUNIT B"/>
    <property type="match status" value="1"/>
</dbReference>
<feature type="domain" description="Rrn7/TAF1B N-terminal cyclin" evidence="12">
    <location>
        <begin position="87"/>
        <end position="216"/>
    </location>
</feature>
<evidence type="ECO:0000259" key="13">
    <source>
        <dbReference type="Pfam" id="PF20645"/>
    </source>
</evidence>
<dbReference type="OrthoDB" id="428577at2759"/>
<dbReference type="AlphaFoldDB" id="A0A9P4LQI6"/>
<evidence type="ECO:0000256" key="5">
    <source>
        <dbReference type="ARBA" id="ARBA00022833"/>
    </source>
</evidence>
<dbReference type="Pfam" id="PF20645">
    <property type="entry name" value="Rrn7_cyclin_C"/>
    <property type="match status" value="1"/>
</dbReference>
<evidence type="ECO:0000256" key="8">
    <source>
        <dbReference type="ARBA" id="ARBA00023163"/>
    </source>
</evidence>
<evidence type="ECO:0008006" key="16">
    <source>
        <dbReference type="Google" id="ProtNLM"/>
    </source>
</evidence>
<name>A0A9P4LQI6_9PLEO</name>
<dbReference type="GO" id="GO:0042790">
    <property type="term" value="P:nucleolar large rRNA transcription by RNA polymerase I"/>
    <property type="evidence" value="ECO:0007669"/>
    <property type="project" value="TreeGrafter"/>
</dbReference>
<evidence type="ECO:0000256" key="7">
    <source>
        <dbReference type="ARBA" id="ARBA00023125"/>
    </source>
</evidence>
<evidence type="ECO:0000256" key="1">
    <source>
        <dbReference type="ARBA" id="ARBA00004604"/>
    </source>
</evidence>
<evidence type="ECO:0000256" key="6">
    <source>
        <dbReference type="ARBA" id="ARBA00023015"/>
    </source>
</evidence>
<keyword evidence="4" id="KW-0863">Zinc-finger</keyword>